<keyword evidence="3" id="KW-1185">Reference proteome</keyword>
<name>A0A4V2ELP1_9PSEU</name>
<keyword evidence="2" id="KW-0238">DNA-binding</keyword>
<evidence type="ECO:0000313" key="3">
    <source>
        <dbReference type="Proteomes" id="UP000292003"/>
    </source>
</evidence>
<dbReference type="GO" id="GO:0003677">
    <property type="term" value="F:DNA binding"/>
    <property type="evidence" value="ECO:0007669"/>
    <property type="project" value="UniProtKB-KW"/>
</dbReference>
<protein>
    <submittedName>
        <fullName evidence="2">YbaB/EbfC family DNA-binding protein</fullName>
    </submittedName>
</protein>
<dbReference type="Gene3D" id="3.30.1310.10">
    <property type="entry name" value="Nucleoid-associated protein YbaB-like domain"/>
    <property type="match status" value="1"/>
</dbReference>
<proteinExistence type="predicted"/>
<evidence type="ECO:0000256" key="1">
    <source>
        <dbReference type="SAM" id="MobiDB-lite"/>
    </source>
</evidence>
<feature type="compositionally biased region" description="Basic and acidic residues" evidence="1">
    <location>
        <begin position="131"/>
        <end position="141"/>
    </location>
</feature>
<dbReference type="EMBL" id="SFCC01000009">
    <property type="protein sequence ID" value="RZQ62245.1"/>
    <property type="molecule type" value="Genomic_DNA"/>
</dbReference>
<dbReference type="AlphaFoldDB" id="A0A4V2ELP1"/>
<evidence type="ECO:0000313" key="2">
    <source>
        <dbReference type="EMBL" id="RZQ62245.1"/>
    </source>
</evidence>
<dbReference type="InterPro" id="IPR036894">
    <property type="entry name" value="YbaB-like_sf"/>
</dbReference>
<organism evidence="2 3">
    <name type="scientific">Amycolatopsis suaedae</name>
    <dbReference type="NCBI Taxonomy" id="2510978"/>
    <lineage>
        <taxon>Bacteria</taxon>
        <taxon>Bacillati</taxon>
        <taxon>Actinomycetota</taxon>
        <taxon>Actinomycetes</taxon>
        <taxon>Pseudonocardiales</taxon>
        <taxon>Pseudonocardiaceae</taxon>
        <taxon>Amycolatopsis</taxon>
    </lineage>
</organism>
<dbReference type="RefSeq" id="WP_130476673.1">
    <property type="nucleotide sequence ID" value="NZ_SFCC01000009.1"/>
</dbReference>
<dbReference type="Proteomes" id="UP000292003">
    <property type="component" value="Unassembled WGS sequence"/>
</dbReference>
<reference evidence="2 3" key="1">
    <citation type="submission" date="2019-02" db="EMBL/GenBank/DDBJ databases">
        <title>Draft genome sequence of Amycolatopsis sp. 8-3EHSu isolated from roots of Suaeda maritima.</title>
        <authorList>
            <person name="Duangmal K."/>
            <person name="Chantavorakit T."/>
        </authorList>
    </citation>
    <scope>NUCLEOTIDE SEQUENCE [LARGE SCALE GENOMIC DNA]</scope>
    <source>
        <strain evidence="2 3">8-3EHSu</strain>
    </source>
</reference>
<dbReference type="OrthoDB" id="3623823at2"/>
<accession>A0A4V2ELP1</accession>
<comment type="caution">
    <text evidence="2">The sequence shown here is derived from an EMBL/GenBank/DDBJ whole genome shotgun (WGS) entry which is preliminary data.</text>
</comment>
<sequence>MVDEIPIHNTTQQLIEQTRARREAVAQVEQLMSQARGKAHDVDNTIEVTVDALGKLVDLWLAPTAASWGAPRLGELIVEVAEIAHTEAVQDSYNKVALALGDDMTLMIEQISGQRAPARRDDDDPGITVEEFQRRREERLARQAPQPARREPVQEEDDDLYSFDPASLRSDR</sequence>
<feature type="region of interest" description="Disordered" evidence="1">
    <location>
        <begin position="113"/>
        <end position="172"/>
    </location>
</feature>
<gene>
    <name evidence="2" type="ORF">EWH70_18345</name>
</gene>